<reference evidence="2 3" key="1">
    <citation type="submission" date="2024-02" db="EMBL/GenBank/DDBJ databases">
        <title>High-quality chromosome-scale genome assembly of Pensacola bahiagrass (Paspalum notatum Flugge var. saurae).</title>
        <authorList>
            <person name="Vega J.M."/>
            <person name="Podio M."/>
            <person name="Orjuela J."/>
            <person name="Siena L.A."/>
            <person name="Pessino S.C."/>
            <person name="Combes M.C."/>
            <person name="Mariac C."/>
            <person name="Albertini E."/>
            <person name="Pupilli F."/>
            <person name="Ortiz J.P.A."/>
            <person name="Leblanc O."/>
        </authorList>
    </citation>
    <scope>NUCLEOTIDE SEQUENCE [LARGE SCALE GENOMIC DNA]</scope>
    <source>
        <strain evidence="2">R1</strain>
        <tissue evidence="2">Leaf</tissue>
    </source>
</reference>
<protein>
    <recommendedName>
        <fullName evidence="4">TSL-kinase interacting protein 1</fullName>
    </recommendedName>
</protein>
<dbReference type="InterPro" id="IPR055315">
    <property type="entry name" value="Cramped-like"/>
</dbReference>
<accession>A0AAQ3SI95</accession>
<evidence type="ECO:0000313" key="2">
    <source>
        <dbReference type="EMBL" id="WVZ54346.1"/>
    </source>
</evidence>
<dbReference type="PANTHER" id="PTHR21677">
    <property type="entry name" value="CRAMPED PROTEIN"/>
    <property type="match status" value="1"/>
</dbReference>
<dbReference type="GO" id="GO:0007389">
    <property type="term" value="P:pattern specification process"/>
    <property type="evidence" value="ECO:0007669"/>
    <property type="project" value="TreeGrafter"/>
</dbReference>
<dbReference type="PANTHER" id="PTHR21677:SF5">
    <property type="entry name" value="OS01G0182400 PROTEIN"/>
    <property type="match status" value="1"/>
</dbReference>
<evidence type="ECO:0008006" key="4">
    <source>
        <dbReference type="Google" id="ProtNLM"/>
    </source>
</evidence>
<evidence type="ECO:0000256" key="1">
    <source>
        <dbReference type="SAM" id="MobiDB-lite"/>
    </source>
</evidence>
<gene>
    <name evidence="2" type="ORF">U9M48_005155</name>
</gene>
<dbReference type="Proteomes" id="UP001341281">
    <property type="component" value="Chromosome 01"/>
</dbReference>
<name>A0AAQ3SI95_PASNO</name>
<dbReference type="GO" id="GO:0003682">
    <property type="term" value="F:chromatin binding"/>
    <property type="evidence" value="ECO:0007669"/>
    <property type="project" value="InterPro"/>
</dbReference>
<feature type="non-terminal residue" evidence="2">
    <location>
        <position position="1"/>
    </location>
</feature>
<dbReference type="GO" id="GO:0005634">
    <property type="term" value="C:nucleus"/>
    <property type="evidence" value="ECO:0007669"/>
    <property type="project" value="TreeGrafter"/>
</dbReference>
<dbReference type="AlphaFoldDB" id="A0AAQ3SI95"/>
<keyword evidence="3" id="KW-1185">Reference proteome</keyword>
<evidence type="ECO:0000313" key="3">
    <source>
        <dbReference type="Proteomes" id="UP001341281"/>
    </source>
</evidence>
<feature type="region of interest" description="Disordered" evidence="1">
    <location>
        <begin position="482"/>
        <end position="532"/>
    </location>
</feature>
<organism evidence="2 3">
    <name type="scientific">Paspalum notatum var. saurae</name>
    <dbReference type="NCBI Taxonomy" id="547442"/>
    <lineage>
        <taxon>Eukaryota</taxon>
        <taxon>Viridiplantae</taxon>
        <taxon>Streptophyta</taxon>
        <taxon>Embryophyta</taxon>
        <taxon>Tracheophyta</taxon>
        <taxon>Spermatophyta</taxon>
        <taxon>Magnoliopsida</taxon>
        <taxon>Liliopsida</taxon>
        <taxon>Poales</taxon>
        <taxon>Poaceae</taxon>
        <taxon>PACMAD clade</taxon>
        <taxon>Panicoideae</taxon>
        <taxon>Andropogonodae</taxon>
        <taxon>Paspaleae</taxon>
        <taxon>Paspalinae</taxon>
        <taxon>Paspalum</taxon>
    </lineage>
</organism>
<dbReference type="EMBL" id="CP144745">
    <property type="protein sequence ID" value="WVZ54346.1"/>
    <property type="molecule type" value="Genomic_DNA"/>
</dbReference>
<proteinExistence type="predicted"/>
<sequence length="564" mass="59883">APAYIKTLSVPPSSNRAVASRAACPHSRSASASAAQPGAGCLPRPSRLLAADPRAGAASRALVLVPTPPRRPSPALAASIFSFPAVAASSLRPPSRLPAAPPRSGLAAAVSARRVASSRLSDARAAVAGLLAYLREKRLKFSRQRLNWIGAGNMSAKRRKGADFSPFESYPENKIASKTGGLMVPPSSDCERLSARPPSHSGKIKLQLFPIDETIQKILQQEKHIPYLELTLAPRKKISSVVQHLNTKWGCSQCAKGELMLFPYDTGLDVIGTSAKWTLKDSCTAADVHVAIGSPSKFRLRYGWFEPNLKLPSSGPPLASVHSSDNIICSKPSDLVFSEQKHMAGSGEFPSNFVTPSIVNNTNTAQAMDNPSKVAPLSWLDSISNISFGALFSEAAPSQDSKQLPPRNNPSLQQIPVTCDSFDAAIASLIAHQQASNQPKVLNPSLWEAEETCHAFPFQNQTSLASSSVPGVATMTSSGLCEIPENGADDDQQFDGRNEEPNVQASLPGSDLDAKPEVSMVPHQSTGDPECGASCSRLLSGTDSLGLSSLLSDSLDAFEKFSRM</sequence>